<proteinExistence type="predicted"/>
<name>A0A059BSQ2_EUCGR</name>
<dbReference type="Gramene" id="KCW68979">
    <property type="protein sequence ID" value="KCW68979"/>
    <property type="gene ID" value="EUGRSUZ_F02541"/>
</dbReference>
<sequence>MRVQDIYLGDDHQLYIFVRLPWGQCVHVYSAATLDLAQGPHSHLVEVCIFTCDRSIRLIEAFTTRSELRRPCCED</sequence>
<dbReference type="InParanoid" id="A0A059BSQ2"/>
<organism evidence="1">
    <name type="scientific">Eucalyptus grandis</name>
    <name type="common">Flooded gum</name>
    <dbReference type="NCBI Taxonomy" id="71139"/>
    <lineage>
        <taxon>Eukaryota</taxon>
        <taxon>Viridiplantae</taxon>
        <taxon>Streptophyta</taxon>
        <taxon>Embryophyta</taxon>
        <taxon>Tracheophyta</taxon>
        <taxon>Spermatophyta</taxon>
        <taxon>Magnoliopsida</taxon>
        <taxon>eudicotyledons</taxon>
        <taxon>Gunneridae</taxon>
        <taxon>Pentapetalae</taxon>
        <taxon>rosids</taxon>
        <taxon>malvids</taxon>
        <taxon>Myrtales</taxon>
        <taxon>Myrtaceae</taxon>
        <taxon>Myrtoideae</taxon>
        <taxon>Eucalypteae</taxon>
        <taxon>Eucalyptus</taxon>
    </lineage>
</organism>
<dbReference type="EMBL" id="KK198758">
    <property type="protein sequence ID" value="KCW68979.1"/>
    <property type="molecule type" value="Genomic_DNA"/>
</dbReference>
<evidence type="ECO:0000313" key="1">
    <source>
        <dbReference type="EMBL" id="KCW68979.1"/>
    </source>
</evidence>
<accession>A0A059BSQ2</accession>
<dbReference type="AlphaFoldDB" id="A0A059BSQ2"/>
<reference evidence="1" key="1">
    <citation type="submission" date="2013-07" db="EMBL/GenBank/DDBJ databases">
        <title>The genome of Eucalyptus grandis.</title>
        <authorList>
            <person name="Schmutz J."/>
            <person name="Hayes R."/>
            <person name="Myburg A."/>
            <person name="Tuskan G."/>
            <person name="Grattapaglia D."/>
            <person name="Rokhsar D.S."/>
        </authorList>
    </citation>
    <scope>NUCLEOTIDE SEQUENCE</scope>
    <source>
        <tissue evidence="1">Leaf extractions</tissue>
    </source>
</reference>
<gene>
    <name evidence="1" type="ORF">EUGRSUZ_F02541</name>
</gene>
<protein>
    <submittedName>
        <fullName evidence="1">Uncharacterized protein</fullName>
    </submittedName>
</protein>